<feature type="transmembrane region" description="Helical" evidence="1">
    <location>
        <begin position="37"/>
        <end position="57"/>
    </location>
</feature>
<organism evidence="2">
    <name type="scientific">viral metagenome</name>
    <dbReference type="NCBI Taxonomy" id="1070528"/>
    <lineage>
        <taxon>unclassified sequences</taxon>
        <taxon>metagenomes</taxon>
        <taxon>organismal metagenomes</taxon>
    </lineage>
</organism>
<dbReference type="EMBL" id="MT141509">
    <property type="protein sequence ID" value="QJA63941.1"/>
    <property type="molecule type" value="Genomic_DNA"/>
</dbReference>
<keyword evidence="1" id="KW-0472">Membrane</keyword>
<gene>
    <name evidence="2" type="ORF">MM415B00565_0025</name>
</gene>
<feature type="transmembrane region" description="Helical" evidence="1">
    <location>
        <begin position="12"/>
        <end position="31"/>
    </location>
</feature>
<name>A0A6M3J464_9ZZZZ</name>
<accession>A0A6M3J464</accession>
<proteinExistence type="predicted"/>
<sequence length="252" mass="27480">MSKLSPSMQRFVLAIGLIIVFLVVLLAIVWGGFSSDIAYSVTGTVLTLLVLVVQFYFRKKGEDVQQITIGRTSTGQPVYVAPTLNPTNGNGIPSGTVTVNDGIVEILPEATPNLPSGGIPATPAKITQPVGSGVKPTMNLDKYTDNDLPSDYDELVGEWIGRQVTNPPVVPEVHEPKTGLPFEKRNAQFDEAYKAVSAQADKAFDKAKDLDPIATKMACDLKIRTALYNAYMEAKERWLLLGWGLVAWKYPR</sequence>
<protein>
    <submittedName>
        <fullName evidence="2">Uncharacterized protein</fullName>
    </submittedName>
</protein>
<evidence type="ECO:0000313" key="2">
    <source>
        <dbReference type="EMBL" id="QJA63941.1"/>
    </source>
</evidence>
<evidence type="ECO:0000256" key="1">
    <source>
        <dbReference type="SAM" id="Phobius"/>
    </source>
</evidence>
<keyword evidence="1" id="KW-1133">Transmembrane helix</keyword>
<keyword evidence="1" id="KW-0812">Transmembrane</keyword>
<dbReference type="AlphaFoldDB" id="A0A6M3J464"/>
<reference evidence="2" key="1">
    <citation type="submission" date="2020-03" db="EMBL/GenBank/DDBJ databases">
        <title>The deep terrestrial virosphere.</title>
        <authorList>
            <person name="Holmfeldt K."/>
            <person name="Nilsson E."/>
            <person name="Simone D."/>
            <person name="Lopez-Fernandez M."/>
            <person name="Wu X."/>
            <person name="de Brujin I."/>
            <person name="Lundin D."/>
            <person name="Andersson A."/>
            <person name="Bertilsson S."/>
            <person name="Dopson M."/>
        </authorList>
    </citation>
    <scope>NUCLEOTIDE SEQUENCE</scope>
    <source>
        <strain evidence="2">MM415B00565</strain>
    </source>
</reference>